<reference evidence="2 3" key="1">
    <citation type="journal article" date="2006" name="Int. J. Syst. Evol. Microbiol.">
        <title>Costertonia aggregata gen. nov., sp. nov., a mesophilic marine bacterium of the family Flavobacteriaceae, isolated from a mature biofilm.</title>
        <authorList>
            <person name="Kwon K.K."/>
            <person name="Lee Y.K."/>
            <person name="Lee H.K."/>
        </authorList>
    </citation>
    <scope>NUCLEOTIDE SEQUENCE [LARGE SCALE GENOMIC DNA]</scope>
    <source>
        <strain evidence="2 3">KCCM 42265</strain>
    </source>
</reference>
<evidence type="ECO:0000259" key="1">
    <source>
        <dbReference type="Pfam" id="PF01593"/>
    </source>
</evidence>
<dbReference type="RefSeq" id="WP_179243202.1">
    <property type="nucleotide sequence ID" value="NZ_CP058595.1"/>
</dbReference>
<dbReference type="Pfam" id="PF01593">
    <property type="entry name" value="Amino_oxidase"/>
    <property type="match status" value="1"/>
</dbReference>
<accession>A0A7H9ATW2</accession>
<organism evidence="2 3">
    <name type="scientific">Costertonia aggregata</name>
    <dbReference type="NCBI Taxonomy" id="343403"/>
    <lineage>
        <taxon>Bacteria</taxon>
        <taxon>Pseudomonadati</taxon>
        <taxon>Bacteroidota</taxon>
        <taxon>Flavobacteriia</taxon>
        <taxon>Flavobacteriales</taxon>
        <taxon>Flavobacteriaceae</taxon>
        <taxon>Costertonia</taxon>
    </lineage>
</organism>
<dbReference type="SUPFAM" id="SSF51905">
    <property type="entry name" value="FAD/NAD(P)-binding domain"/>
    <property type="match status" value="1"/>
</dbReference>
<dbReference type="EMBL" id="CP058595">
    <property type="protein sequence ID" value="QLG46923.1"/>
    <property type="molecule type" value="Genomic_DNA"/>
</dbReference>
<evidence type="ECO:0000313" key="2">
    <source>
        <dbReference type="EMBL" id="QLG46923.1"/>
    </source>
</evidence>
<evidence type="ECO:0000313" key="3">
    <source>
        <dbReference type="Proteomes" id="UP000509302"/>
    </source>
</evidence>
<protein>
    <submittedName>
        <fullName evidence="2">FAD-dependent oxidoreductase</fullName>
    </submittedName>
</protein>
<dbReference type="AlphaFoldDB" id="A0A7H9ATW2"/>
<dbReference type="Proteomes" id="UP000509302">
    <property type="component" value="Chromosome"/>
</dbReference>
<name>A0A7H9ATW2_9FLAO</name>
<feature type="domain" description="Amine oxidase" evidence="1">
    <location>
        <begin position="15"/>
        <end position="257"/>
    </location>
</feature>
<dbReference type="KEGG" id="cagg:HYG79_16705"/>
<keyword evidence="3" id="KW-1185">Reference proteome</keyword>
<dbReference type="Gene3D" id="3.50.50.60">
    <property type="entry name" value="FAD/NAD(P)-binding domain"/>
    <property type="match status" value="1"/>
</dbReference>
<gene>
    <name evidence="2" type="ORF">HYG79_16705</name>
</gene>
<dbReference type="GO" id="GO:0016491">
    <property type="term" value="F:oxidoreductase activity"/>
    <property type="evidence" value="ECO:0007669"/>
    <property type="project" value="InterPro"/>
</dbReference>
<dbReference type="InterPro" id="IPR036188">
    <property type="entry name" value="FAD/NAD-bd_sf"/>
</dbReference>
<proteinExistence type="predicted"/>
<sequence>MKKSDIKIHIVGAGVSGLIAAQILEKKGYTPTILEKTDWVGGRVKTDIVNGYQLDHGFQVLLDAYPMAQKYLDYASLDLQEFLPGAVVYKNGKPRIIGDALRDISLLWPTLFSGIGTFSDKLKVFKLNTALKKKSIASIFDTKATTTLALLKSRGFSETFITDFFKPFFSGIFLEPDLATSSRMFEFVYKMFGEGLAVLPKSGIAAIPEQLKEKLSSTRIQFNTNVDTVLEGEIHLENGSTIKSDYTLLSTPDIALSQNKGKTPVKWKSCDTLYFTVPKRSVQKPLIGLIAKNDALVNNIFFHTSLEMGTKGKEELLSVTVVKSHTLSSEKLIDTVQRELRDECKIANTKFLKQYRIPRALPDLNNIAYTLSAEEAQIGPKLFAIGDYMLNGSLNAAMHSAEVATHALTTKIENDM</sequence>
<dbReference type="PANTHER" id="PTHR42841">
    <property type="entry name" value="AMINE OXIDASE"/>
    <property type="match status" value="1"/>
</dbReference>
<dbReference type="InterPro" id="IPR002937">
    <property type="entry name" value="Amino_oxidase"/>
</dbReference>